<dbReference type="AlphaFoldDB" id="A0A3M8D923"/>
<dbReference type="PROSITE" id="PS50263">
    <property type="entry name" value="CN_HYDROLASE"/>
    <property type="match status" value="1"/>
</dbReference>
<dbReference type="CDD" id="cd07197">
    <property type="entry name" value="nitrilase"/>
    <property type="match status" value="1"/>
</dbReference>
<protein>
    <submittedName>
        <fullName evidence="3">Carbon-nitrogen hydrolase family protein</fullName>
    </submittedName>
</protein>
<keyword evidence="4" id="KW-1185">Reference proteome</keyword>
<evidence type="ECO:0000313" key="4">
    <source>
        <dbReference type="Proteomes" id="UP000269573"/>
    </source>
</evidence>
<evidence type="ECO:0000313" key="3">
    <source>
        <dbReference type="EMBL" id="RNB83785.1"/>
    </source>
</evidence>
<evidence type="ECO:0000259" key="2">
    <source>
        <dbReference type="PROSITE" id="PS50263"/>
    </source>
</evidence>
<dbReference type="Proteomes" id="UP000269573">
    <property type="component" value="Unassembled WGS sequence"/>
</dbReference>
<evidence type="ECO:0000256" key="1">
    <source>
        <dbReference type="ARBA" id="ARBA00022801"/>
    </source>
</evidence>
<accession>A0A3M8D923</accession>
<dbReference type="SUPFAM" id="SSF56317">
    <property type="entry name" value="Carbon-nitrogen hydrolase"/>
    <property type="match status" value="1"/>
</dbReference>
<dbReference type="Gene3D" id="3.60.110.10">
    <property type="entry name" value="Carbon-nitrogen hydrolase"/>
    <property type="match status" value="1"/>
</dbReference>
<sequence>MEVSLSTRSDTMSYLNLALVQIASPSTNPDLEARKRENYEKLAYYVDTIAGMNPAVDLIAFPELYLNGLDPVNWLQMAETIPGPLTDLLCEKAKQHKKWLAPGSLQERAENSDEAYNTAILISPEGEIVMKYRKVFIPYPLEQSKPGSDFPVYEIPNIGKVGFMICADGHYPEAARNLALKGAEVIIKPTLQGDWIGGTRNNLPIAITRAIENQCFVVSINHPNPIGMGHSVAVDPEGRIIEELGDSESFTIVYLNLDEVRRVRENGSLGMFGFLKMLKGFKESGIEVDECYAADLTKAAVYQTLQKPYPKTPADIEKYRGSEEKVQPVRS</sequence>
<feature type="domain" description="CN hydrolase" evidence="2">
    <location>
        <begin position="20"/>
        <end position="259"/>
    </location>
</feature>
<dbReference type="InterPro" id="IPR003010">
    <property type="entry name" value="C-N_Hydrolase"/>
</dbReference>
<dbReference type="InterPro" id="IPR050345">
    <property type="entry name" value="Aliph_Amidase/BUP"/>
</dbReference>
<dbReference type="InterPro" id="IPR036526">
    <property type="entry name" value="C-N_Hydrolase_sf"/>
</dbReference>
<dbReference type="GO" id="GO:0016811">
    <property type="term" value="F:hydrolase activity, acting on carbon-nitrogen (but not peptide) bonds, in linear amides"/>
    <property type="evidence" value="ECO:0007669"/>
    <property type="project" value="TreeGrafter"/>
</dbReference>
<comment type="caution">
    <text evidence="3">The sequence shown here is derived from an EMBL/GenBank/DDBJ whole genome shotgun (WGS) entry which is preliminary data.</text>
</comment>
<gene>
    <name evidence="3" type="ORF">EDM59_14755</name>
</gene>
<dbReference type="EMBL" id="RHHU01000010">
    <property type="protein sequence ID" value="RNB83785.1"/>
    <property type="molecule type" value="Genomic_DNA"/>
</dbReference>
<proteinExistence type="predicted"/>
<name>A0A3M8D923_9BACL</name>
<dbReference type="PANTHER" id="PTHR43674">
    <property type="entry name" value="NITRILASE C965.09-RELATED"/>
    <property type="match status" value="1"/>
</dbReference>
<dbReference type="Pfam" id="PF00795">
    <property type="entry name" value="CN_hydrolase"/>
    <property type="match status" value="1"/>
</dbReference>
<keyword evidence="1 3" id="KW-0378">Hydrolase</keyword>
<organism evidence="3 4">
    <name type="scientific">Brevibacillus nitrificans</name>
    <dbReference type="NCBI Taxonomy" id="651560"/>
    <lineage>
        <taxon>Bacteria</taxon>
        <taxon>Bacillati</taxon>
        <taxon>Bacillota</taxon>
        <taxon>Bacilli</taxon>
        <taxon>Bacillales</taxon>
        <taxon>Paenibacillaceae</taxon>
        <taxon>Brevibacillus</taxon>
    </lineage>
</organism>
<dbReference type="PANTHER" id="PTHR43674:SF16">
    <property type="entry name" value="CARBON-NITROGEN FAMILY, PUTATIVE (AFU_ORTHOLOGUE AFUA_5G02350)-RELATED"/>
    <property type="match status" value="1"/>
</dbReference>
<reference evidence="3 4" key="1">
    <citation type="submission" date="2018-10" db="EMBL/GenBank/DDBJ databases">
        <title>Phylogenomics of Brevibacillus.</title>
        <authorList>
            <person name="Dunlap C."/>
        </authorList>
    </citation>
    <scope>NUCLEOTIDE SEQUENCE [LARGE SCALE GENOMIC DNA]</scope>
    <source>
        <strain evidence="3 4">JCM 15774</strain>
    </source>
</reference>